<keyword evidence="4 9" id="KW-0175">Coiled coil</keyword>
<dbReference type="InterPro" id="IPR036961">
    <property type="entry name" value="Kinesin_motor_dom_sf"/>
</dbReference>
<evidence type="ECO:0000259" key="11">
    <source>
        <dbReference type="PROSITE" id="PS51456"/>
    </source>
</evidence>
<keyword evidence="6" id="KW-0505">Motor protein</keyword>
<dbReference type="Gene3D" id="1.20.58.530">
    <property type="match status" value="1"/>
</dbReference>
<evidence type="ECO:0000256" key="9">
    <source>
        <dbReference type="SAM" id="Coils"/>
    </source>
</evidence>
<evidence type="ECO:0000256" key="7">
    <source>
        <dbReference type="ARBA" id="ARBA00023203"/>
    </source>
</evidence>
<keyword evidence="5 8" id="KW-0518">Myosin</keyword>
<protein>
    <submittedName>
        <fullName evidence="12">Uncharacterized protein</fullName>
    </submittedName>
</protein>
<dbReference type="SUPFAM" id="SSF52540">
    <property type="entry name" value="P-loop containing nucleoside triphosphate hydrolases"/>
    <property type="match status" value="2"/>
</dbReference>
<dbReference type="InterPro" id="IPR027417">
    <property type="entry name" value="P-loop_NTPase"/>
</dbReference>
<keyword evidence="2" id="KW-0067">ATP-binding</keyword>
<keyword evidence="3" id="KW-0112">Calmodulin-binding</keyword>
<evidence type="ECO:0000256" key="2">
    <source>
        <dbReference type="ARBA" id="ARBA00022840"/>
    </source>
</evidence>
<dbReference type="InterPro" id="IPR000048">
    <property type="entry name" value="IQ_motif_EF-hand-BS"/>
</dbReference>
<evidence type="ECO:0000256" key="5">
    <source>
        <dbReference type="ARBA" id="ARBA00023123"/>
    </source>
</evidence>
<feature type="coiled-coil region" evidence="9">
    <location>
        <begin position="763"/>
        <end position="822"/>
    </location>
</feature>
<evidence type="ECO:0000256" key="6">
    <source>
        <dbReference type="ARBA" id="ARBA00023175"/>
    </source>
</evidence>
<keyword evidence="1" id="KW-0547">Nucleotide-binding</keyword>
<dbReference type="PANTHER" id="PTHR13140">
    <property type="entry name" value="MYOSIN"/>
    <property type="match status" value="1"/>
</dbReference>
<dbReference type="SMART" id="SM00015">
    <property type="entry name" value="IQ"/>
    <property type="match status" value="5"/>
</dbReference>
<feature type="coiled-coil region" evidence="9">
    <location>
        <begin position="62"/>
        <end position="89"/>
    </location>
</feature>
<name>A0ABR0D011_9LAMI</name>
<dbReference type="Gene3D" id="1.20.5.190">
    <property type="match status" value="3"/>
</dbReference>
<evidence type="ECO:0000313" key="12">
    <source>
        <dbReference type="EMBL" id="KAK4482320.1"/>
    </source>
</evidence>
<evidence type="ECO:0000259" key="10">
    <source>
        <dbReference type="PROSITE" id="PS51126"/>
    </source>
</evidence>
<dbReference type="Gene3D" id="1.20.120.720">
    <property type="entry name" value="Myosin VI head, motor domain, U50 subdomain"/>
    <property type="match status" value="1"/>
</dbReference>
<gene>
    <name evidence="12" type="ORF">RD792_009473</name>
</gene>
<evidence type="ECO:0000256" key="3">
    <source>
        <dbReference type="ARBA" id="ARBA00022860"/>
    </source>
</evidence>
<comment type="caution">
    <text evidence="12">The sequence shown here is derived from an EMBL/GenBank/DDBJ whole genome shotgun (WGS) entry which is preliminary data.</text>
</comment>
<evidence type="ECO:0000256" key="8">
    <source>
        <dbReference type="PROSITE-ProRule" id="PRU00782"/>
    </source>
</evidence>
<dbReference type="SMART" id="SM00242">
    <property type="entry name" value="MYSc"/>
    <property type="match status" value="1"/>
</dbReference>
<dbReference type="Pfam" id="PF00063">
    <property type="entry name" value="Myosin_head"/>
    <property type="match status" value="1"/>
</dbReference>
<evidence type="ECO:0000256" key="1">
    <source>
        <dbReference type="ARBA" id="ARBA00022741"/>
    </source>
</evidence>
<reference evidence="12 13" key="1">
    <citation type="journal article" date="2023" name="bioRxiv">
        <title>Genome report: Whole genome sequence and annotation of Penstemon davidsonii.</title>
        <authorList>
            <person name="Ostevik K.L."/>
            <person name="Alabady M."/>
            <person name="Zhang M."/>
            <person name="Rausher M.D."/>
        </authorList>
    </citation>
    <scope>NUCLEOTIDE SEQUENCE [LARGE SCALE GENOMIC DNA]</scope>
    <source>
        <strain evidence="12">DNT005</strain>
        <tissue evidence="12">Whole leaf</tissue>
    </source>
</reference>
<keyword evidence="7 8" id="KW-0009">Actin-binding</keyword>
<dbReference type="PROSITE" id="PS51126">
    <property type="entry name" value="DILUTE"/>
    <property type="match status" value="1"/>
</dbReference>
<feature type="domain" description="Dilute" evidence="10">
    <location>
        <begin position="185"/>
        <end position="554"/>
    </location>
</feature>
<feature type="region of interest" description="Actin-binding" evidence="8">
    <location>
        <begin position="482"/>
        <end position="504"/>
    </location>
</feature>
<comment type="similarity">
    <text evidence="8">Belongs to the TRAFAC class myosin-kinesin ATPase superfamily. Myosin family.</text>
</comment>
<dbReference type="InterPro" id="IPR001609">
    <property type="entry name" value="Myosin_head_motor_dom-like"/>
</dbReference>
<dbReference type="Gene3D" id="3.30.70.1590">
    <property type="match status" value="1"/>
</dbReference>
<feature type="coiled-coil region" evidence="9">
    <location>
        <begin position="854"/>
        <end position="909"/>
    </location>
</feature>
<dbReference type="PROSITE" id="PS51456">
    <property type="entry name" value="MYOSIN_MOTOR"/>
    <property type="match status" value="1"/>
</dbReference>
<dbReference type="Pfam" id="PF00612">
    <property type="entry name" value="IQ"/>
    <property type="match status" value="3"/>
</dbReference>
<sequence>MLLYDPLEANLNDQPIMLTSHRDRFSGLLGRIVMKNTKPREIALYLALKTVHFIFSGKVSSGSVLEEKLTNLESENKVLRQQALAMAQNNKLLSRSSRSIMQRAESTKKTADFRSASMNLRDQSDLEDRPQKSLNEKQQEYQDLLIRCVAQHLGFSRGRPVAACIIYKCLRQWRSFEVERTSIFDRIIQTIGHAIEKTQGNNEILAYWLSNASTLLLLLQRTLKAGGAAGAAPQHRRSTSATLFGKMTQSFRGSPRGVNLSLLSDDSAGSLRPVEAKYPALLFKQQLTAYVEKIYGMIRDNLKKEISPLLGLCIQAPRISRAKLMKGTARLLANAAAQEILIAHWQGIVKRLGNFLNILKTNHKPGGIIALLDEACMFPKSTHETFSQKLYQTFKSNKRFVKPKLTRTDFSIAHYAGEVQYQSDQFLDKNKDYVVLEHQELLCASKCSFVAGLFPPLAEESTKSSNKSSKFSSIGARFKIQLQQLMETLNSTEPHYIRCVKPNNLLKPSIFENVNILQQLRCGGVLEAIRISCAGYPTRRTFYEFLHRFSLLAPEVLEGNNDEKVACKKILEKMGLAGAQIGKTKVFLRAGQMAELDARRALKLSDAAKTIQRKTRTHIARKHFVALLMAVVRMQSICRGRLACKLYDNLKREAASLKIQTKSRGHLARKRYTRLKYSVTVLQIGMRAMAAHSVFRYKKQTKAATVIQAHWRGHRALSYYKRLIKASVVTQCRWRGRVARAELRKLKMVVFRLLAFLEASRETGALKEAKDKLEKQVEDLKLRLQLEKRLRTDMEEAKNQEISKLQHSLEAMQSKVDETNALLLKEREVAQKAIEEASSIVKETPVPVEDTEKIEALTAKVEKLKEMLQSEKLRADASERRCAEALESSEEKRQKLEETEKRVHQLQESLNSGIISVETLRWKVLNDNYVWAWKVLNVKQKPCDG</sequence>
<dbReference type="InterPro" id="IPR002710">
    <property type="entry name" value="Dilute_dom"/>
</dbReference>
<proteinExistence type="inferred from homology"/>
<feature type="domain" description="Myosin motor" evidence="11">
    <location>
        <begin position="357"/>
        <end position="601"/>
    </location>
</feature>
<evidence type="ECO:0000313" key="13">
    <source>
        <dbReference type="Proteomes" id="UP001291926"/>
    </source>
</evidence>
<evidence type="ECO:0000256" key="4">
    <source>
        <dbReference type="ARBA" id="ARBA00023054"/>
    </source>
</evidence>
<dbReference type="PROSITE" id="PS50096">
    <property type="entry name" value="IQ"/>
    <property type="match status" value="5"/>
</dbReference>
<dbReference type="PANTHER" id="PTHR13140:SF753">
    <property type="entry name" value="MYOSIN-9-LIKE"/>
    <property type="match status" value="1"/>
</dbReference>
<dbReference type="Gene3D" id="3.40.850.10">
    <property type="entry name" value="Kinesin motor domain"/>
    <property type="match status" value="1"/>
</dbReference>
<organism evidence="12 13">
    <name type="scientific">Penstemon davidsonii</name>
    <dbReference type="NCBI Taxonomy" id="160366"/>
    <lineage>
        <taxon>Eukaryota</taxon>
        <taxon>Viridiplantae</taxon>
        <taxon>Streptophyta</taxon>
        <taxon>Embryophyta</taxon>
        <taxon>Tracheophyta</taxon>
        <taxon>Spermatophyta</taxon>
        <taxon>Magnoliopsida</taxon>
        <taxon>eudicotyledons</taxon>
        <taxon>Gunneridae</taxon>
        <taxon>Pentapetalae</taxon>
        <taxon>asterids</taxon>
        <taxon>lamiids</taxon>
        <taxon>Lamiales</taxon>
        <taxon>Plantaginaceae</taxon>
        <taxon>Cheloneae</taxon>
        <taxon>Penstemon</taxon>
    </lineage>
</organism>
<accession>A0ABR0D011</accession>
<dbReference type="Proteomes" id="UP001291926">
    <property type="component" value="Unassembled WGS sequence"/>
</dbReference>
<dbReference type="EMBL" id="JAYDYQ010002534">
    <property type="protein sequence ID" value="KAK4482320.1"/>
    <property type="molecule type" value="Genomic_DNA"/>
</dbReference>
<comment type="caution">
    <text evidence="8">Lacks conserved residue(s) required for the propagation of feature annotation.</text>
</comment>
<keyword evidence="13" id="KW-1185">Reference proteome</keyword>